<dbReference type="EMBL" id="CM004388">
    <property type="protein sequence ID" value="OAY57382.1"/>
    <property type="molecule type" value="Genomic_DNA"/>
</dbReference>
<dbReference type="PANTHER" id="PTHR34936">
    <property type="entry name" value="EXPRESSED PROTEIN"/>
    <property type="match status" value="1"/>
</dbReference>
<sequence length="77" mass="8984">MKKERRKRELHMITRSKLVEKLRDYQIRSKHRCSARIVFSRKPHITSCVVAYYRAIVKHGGALLWSTISGPSPYSLG</sequence>
<dbReference type="AlphaFoldDB" id="A0A2C9WCE0"/>
<dbReference type="Proteomes" id="UP000091857">
    <property type="component" value="Chromosome 2"/>
</dbReference>
<name>A0A2C9WCE0_MANES</name>
<gene>
    <name evidence="1" type="ORF">MANES_02G093000v8</name>
</gene>
<evidence type="ECO:0000313" key="2">
    <source>
        <dbReference type="Proteomes" id="UP000091857"/>
    </source>
</evidence>
<comment type="caution">
    <text evidence="1">The sequence shown here is derived from an EMBL/GenBank/DDBJ whole genome shotgun (WGS) entry which is preliminary data.</text>
</comment>
<proteinExistence type="predicted"/>
<dbReference type="Gramene" id="Manes.02G093000.1.v8.1">
    <property type="protein sequence ID" value="Manes.02G093000.1.v8.1.CDS"/>
    <property type="gene ID" value="Manes.02G093000.v8.1"/>
</dbReference>
<reference evidence="2" key="1">
    <citation type="journal article" date="2016" name="Nat. Biotechnol.">
        <title>Sequencing wild and cultivated cassava and related species reveals extensive interspecific hybridization and genetic diversity.</title>
        <authorList>
            <person name="Bredeson J.V."/>
            <person name="Lyons J.B."/>
            <person name="Prochnik S.E."/>
            <person name="Wu G.A."/>
            <person name="Ha C.M."/>
            <person name="Edsinger-Gonzales E."/>
            <person name="Grimwood J."/>
            <person name="Schmutz J."/>
            <person name="Rabbi I.Y."/>
            <person name="Egesi C."/>
            <person name="Nauluvula P."/>
            <person name="Lebot V."/>
            <person name="Ndunguru J."/>
            <person name="Mkamilo G."/>
            <person name="Bart R.S."/>
            <person name="Setter T.L."/>
            <person name="Gleadow R.M."/>
            <person name="Kulakow P."/>
            <person name="Ferguson M.E."/>
            <person name="Rounsley S."/>
            <person name="Rokhsar D.S."/>
        </authorList>
    </citation>
    <scope>NUCLEOTIDE SEQUENCE [LARGE SCALE GENOMIC DNA]</scope>
    <source>
        <strain evidence="2">cv. AM560-2</strain>
    </source>
</reference>
<accession>A0A2C9WCE0</accession>
<keyword evidence="2" id="KW-1185">Reference proteome</keyword>
<evidence type="ECO:0000313" key="1">
    <source>
        <dbReference type="EMBL" id="OAY57382.1"/>
    </source>
</evidence>
<organism evidence="1 2">
    <name type="scientific">Manihot esculenta</name>
    <name type="common">Cassava</name>
    <name type="synonym">Jatropha manihot</name>
    <dbReference type="NCBI Taxonomy" id="3983"/>
    <lineage>
        <taxon>Eukaryota</taxon>
        <taxon>Viridiplantae</taxon>
        <taxon>Streptophyta</taxon>
        <taxon>Embryophyta</taxon>
        <taxon>Tracheophyta</taxon>
        <taxon>Spermatophyta</taxon>
        <taxon>Magnoliopsida</taxon>
        <taxon>eudicotyledons</taxon>
        <taxon>Gunneridae</taxon>
        <taxon>Pentapetalae</taxon>
        <taxon>rosids</taxon>
        <taxon>fabids</taxon>
        <taxon>Malpighiales</taxon>
        <taxon>Euphorbiaceae</taxon>
        <taxon>Crotonoideae</taxon>
        <taxon>Manihoteae</taxon>
        <taxon>Manihot</taxon>
    </lineage>
</organism>
<protein>
    <submittedName>
        <fullName evidence="1">Uncharacterized protein</fullName>
    </submittedName>
</protein>
<dbReference type="PANTHER" id="PTHR34936:SF2">
    <property type="entry name" value="EXPRESSED PROTEIN"/>
    <property type="match status" value="1"/>
</dbReference>